<feature type="signal peptide" evidence="2">
    <location>
        <begin position="1"/>
        <end position="21"/>
    </location>
</feature>
<gene>
    <name evidence="3" type="ORF">BXY66_1015</name>
</gene>
<dbReference type="RefSeq" id="WP_132859053.1">
    <property type="nucleotide sequence ID" value="NZ_SMGR01000001.1"/>
</dbReference>
<dbReference type="EMBL" id="SMGR01000001">
    <property type="protein sequence ID" value="TCL08974.1"/>
    <property type="molecule type" value="Genomic_DNA"/>
</dbReference>
<sequence>MKRFIVLAVATTLVTAAPAVAQTWSSNAPVIGPVNKPEGLLIHPYPASANHCPQGLQPVTMGGVICCGEPTTSETYYNRAGGSSHGKSMSCPAGQKGCS</sequence>
<evidence type="ECO:0000256" key="2">
    <source>
        <dbReference type="SAM" id="SignalP"/>
    </source>
</evidence>
<dbReference type="OrthoDB" id="7875085at2"/>
<feature type="chain" id="PRO_5020631501" description="Secreted protein" evidence="2">
    <location>
        <begin position="22"/>
        <end position="99"/>
    </location>
</feature>
<feature type="region of interest" description="Disordered" evidence="1">
    <location>
        <begin position="79"/>
        <end position="99"/>
    </location>
</feature>
<protein>
    <recommendedName>
        <fullName evidence="5">Secreted protein</fullName>
    </recommendedName>
</protein>
<dbReference type="Proteomes" id="UP000295673">
    <property type="component" value="Unassembled WGS sequence"/>
</dbReference>
<comment type="caution">
    <text evidence="3">The sequence shown here is derived from an EMBL/GenBank/DDBJ whole genome shotgun (WGS) entry which is preliminary data.</text>
</comment>
<name>A0A4R1NL47_9RHOB</name>
<reference evidence="3 4" key="1">
    <citation type="submission" date="2019-03" db="EMBL/GenBank/DDBJ databases">
        <title>Genomic Encyclopedia of Archaeal and Bacterial Type Strains, Phase II (KMG-II): from individual species to whole genera.</title>
        <authorList>
            <person name="Goeker M."/>
        </authorList>
    </citation>
    <scope>NUCLEOTIDE SEQUENCE [LARGE SCALE GENOMIC DNA]</scope>
    <source>
        <strain evidence="3 4">DSM 26433</strain>
    </source>
</reference>
<proteinExistence type="predicted"/>
<evidence type="ECO:0008006" key="5">
    <source>
        <dbReference type="Google" id="ProtNLM"/>
    </source>
</evidence>
<organism evidence="3 4">
    <name type="scientific">Shimia isoporae</name>
    <dbReference type="NCBI Taxonomy" id="647720"/>
    <lineage>
        <taxon>Bacteria</taxon>
        <taxon>Pseudomonadati</taxon>
        <taxon>Pseudomonadota</taxon>
        <taxon>Alphaproteobacteria</taxon>
        <taxon>Rhodobacterales</taxon>
        <taxon>Roseobacteraceae</taxon>
    </lineage>
</organism>
<keyword evidence="4" id="KW-1185">Reference proteome</keyword>
<evidence type="ECO:0000313" key="3">
    <source>
        <dbReference type="EMBL" id="TCL08974.1"/>
    </source>
</evidence>
<evidence type="ECO:0000256" key="1">
    <source>
        <dbReference type="SAM" id="MobiDB-lite"/>
    </source>
</evidence>
<accession>A0A4R1NL47</accession>
<dbReference type="AlphaFoldDB" id="A0A4R1NL47"/>
<keyword evidence="2" id="KW-0732">Signal</keyword>
<evidence type="ECO:0000313" key="4">
    <source>
        <dbReference type="Proteomes" id="UP000295673"/>
    </source>
</evidence>